<feature type="signal peptide" evidence="1">
    <location>
        <begin position="1"/>
        <end position="30"/>
    </location>
</feature>
<evidence type="ECO:0000313" key="2">
    <source>
        <dbReference type="EMBL" id="KAA8880364.1"/>
    </source>
</evidence>
<dbReference type="AlphaFoldDB" id="A0A5N0DWM8"/>
<comment type="caution">
    <text evidence="2">The sequence shown here is derived from an EMBL/GenBank/DDBJ whole genome shotgun (WGS) entry which is preliminary data.</text>
</comment>
<keyword evidence="1" id="KW-0732">Signal</keyword>
<gene>
    <name evidence="2" type="ORF">F3087_41575</name>
</gene>
<feature type="chain" id="PRO_5024448589" description="Secreted protein" evidence="1">
    <location>
        <begin position="31"/>
        <end position="242"/>
    </location>
</feature>
<dbReference type="RefSeq" id="WP_150407688.1">
    <property type="nucleotide sequence ID" value="NZ_VXLC01000035.1"/>
</dbReference>
<keyword evidence="3" id="KW-1185">Reference proteome</keyword>
<evidence type="ECO:0000256" key="1">
    <source>
        <dbReference type="SAM" id="SignalP"/>
    </source>
</evidence>
<dbReference type="EMBL" id="VXLC01000035">
    <property type="protein sequence ID" value="KAA8880364.1"/>
    <property type="molecule type" value="Genomic_DNA"/>
</dbReference>
<sequence length="242" mass="26474">MMNTFLTRVSMASIVLMVAGSLCGVGQAGADVHDRQARPTVQLRNGPSDKSSNRIRIFTPQPGDRPAYSEDGVDWYPAQCRDRWYGEHKSGWIDWCYQWGEAKYPGQTAHYFVVKHYATCGNSGTDWAVSECGLSIGNVRPTAKWQDWSPRGDVVASSCPMSVSLSVSVGAFTAGGSFNACDELKMEKANPDVNYSLTWHAGFASFIQKGDQREVAYMVSFSLDAAGGGLDLNQSMEEILNS</sequence>
<accession>A0A5N0DWM8</accession>
<evidence type="ECO:0000313" key="3">
    <source>
        <dbReference type="Proteomes" id="UP000323876"/>
    </source>
</evidence>
<name>A0A5N0DWM8_9NOCA</name>
<dbReference type="Proteomes" id="UP000323876">
    <property type="component" value="Unassembled WGS sequence"/>
</dbReference>
<reference evidence="2 3" key="1">
    <citation type="submission" date="2019-09" db="EMBL/GenBank/DDBJ databases">
        <authorList>
            <person name="Wang X."/>
        </authorList>
    </citation>
    <scope>NUCLEOTIDE SEQUENCE [LARGE SCALE GENOMIC DNA]</scope>
    <source>
        <strain evidence="2 3">CICC 11023</strain>
    </source>
</reference>
<organism evidence="2 3">
    <name type="scientific">Nocardia colli</name>
    <dbReference type="NCBI Taxonomy" id="2545717"/>
    <lineage>
        <taxon>Bacteria</taxon>
        <taxon>Bacillati</taxon>
        <taxon>Actinomycetota</taxon>
        <taxon>Actinomycetes</taxon>
        <taxon>Mycobacteriales</taxon>
        <taxon>Nocardiaceae</taxon>
        <taxon>Nocardia</taxon>
    </lineage>
</organism>
<evidence type="ECO:0008006" key="4">
    <source>
        <dbReference type="Google" id="ProtNLM"/>
    </source>
</evidence>
<protein>
    <recommendedName>
        <fullName evidence="4">Secreted protein</fullName>
    </recommendedName>
</protein>
<dbReference type="OrthoDB" id="10000437at2"/>
<proteinExistence type="predicted"/>